<dbReference type="Proteomes" id="UP000275846">
    <property type="component" value="Unassembled WGS sequence"/>
</dbReference>
<accession>A0A3P7EUE9</accession>
<protein>
    <submittedName>
        <fullName evidence="2">Uncharacterized protein</fullName>
    </submittedName>
</protein>
<keyword evidence="1" id="KW-0472">Membrane</keyword>
<dbReference type="AlphaFoldDB" id="A0A3P7EUE9"/>
<keyword evidence="1" id="KW-0812">Transmembrane</keyword>
<reference evidence="2 3" key="1">
    <citation type="submission" date="2018-11" db="EMBL/GenBank/DDBJ databases">
        <authorList>
            <consortium name="Pathogen Informatics"/>
        </authorList>
    </citation>
    <scope>NUCLEOTIDE SEQUENCE [LARGE SCALE GENOMIC DNA]</scope>
    <source>
        <strain evidence="2 3">NST_G2</strain>
    </source>
</reference>
<keyword evidence="1" id="KW-1133">Transmembrane helix</keyword>
<organism evidence="2 3">
    <name type="scientific">Schistocephalus solidus</name>
    <name type="common">Tapeworm</name>
    <dbReference type="NCBI Taxonomy" id="70667"/>
    <lineage>
        <taxon>Eukaryota</taxon>
        <taxon>Metazoa</taxon>
        <taxon>Spiralia</taxon>
        <taxon>Lophotrochozoa</taxon>
        <taxon>Platyhelminthes</taxon>
        <taxon>Cestoda</taxon>
        <taxon>Eucestoda</taxon>
        <taxon>Diphyllobothriidea</taxon>
        <taxon>Diphyllobothriidae</taxon>
        <taxon>Schistocephalus</taxon>
    </lineage>
</organism>
<evidence type="ECO:0000256" key="1">
    <source>
        <dbReference type="SAM" id="Phobius"/>
    </source>
</evidence>
<evidence type="ECO:0000313" key="2">
    <source>
        <dbReference type="EMBL" id="VDM02182.1"/>
    </source>
</evidence>
<dbReference type="OrthoDB" id="5982705at2759"/>
<keyword evidence="3" id="KW-1185">Reference proteome</keyword>
<dbReference type="EMBL" id="UYSU01040302">
    <property type="protein sequence ID" value="VDM02182.1"/>
    <property type="molecule type" value="Genomic_DNA"/>
</dbReference>
<gene>
    <name evidence="2" type="ORF">SSLN_LOCUS15796</name>
</gene>
<evidence type="ECO:0000313" key="3">
    <source>
        <dbReference type="Proteomes" id="UP000275846"/>
    </source>
</evidence>
<feature type="transmembrane region" description="Helical" evidence="1">
    <location>
        <begin position="113"/>
        <end position="140"/>
    </location>
</feature>
<feature type="transmembrane region" description="Helical" evidence="1">
    <location>
        <begin position="29"/>
        <end position="51"/>
    </location>
</feature>
<proteinExistence type="predicted"/>
<name>A0A3P7EUE9_SCHSO</name>
<sequence length="149" mass="16176">MAAVIIGSLAVSLLNKSYGAYLDISAAIPIVALIVGIIIFLCGFLGCCGSLRKSLFICNSHSYSSNSRLALRSKIQDCNVYSDYFKLNKIPPRTCELENWNIALSVEVSKFTFVLPVFVIVFGLIQFLAVVGACGLANSIKRESMEIKG</sequence>